<keyword evidence="1" id="KW-0812">Transmembrane</keyword>
<reference evidence="3" key="1">
    <citation type="submission" date="2018-07" db="EMBL/GenBank/DDBJ databases">
        <title>Streptacidiphilus bronchialis DSM 106435 chromosome.</title>
        <authorList>
            <person name="Batra D."/>
            <person name="Gulvik C.A."/>
        </authorList>
    </citation>
    <scope>NUCLEOTIDE SEQUENCE [LARGE SCALE GENOMIC DNA]</scope>
    <source>
        <strain evidence="3">DSM 106435</strain>
    </source>
</reference>
<keyword evidence="1" id="KW-1133">Transmembrane helix</keyword>
<feature type="transmembrane region" description="Helical" evidence="1">
    <location>
        <begin position="72"/>
        <end position="91"/>
    </location>
</feature>
<feature type="transmembrane region" description="Helical" evidence="1">
    <location>
        <begin position="97"/>
        <end position="115"/>
    </location>
</feature>
<name>A0A345SVV9_9ACTN</name>
<keyword evidence="3" id="KW-1185">Reference proteome</keyword>
<dbReference type="AlphaFoldDB" id="A0A345SVV9"/>
<evidence type="ECO:0000313" key="2">
    <source>
        <dbReference type="EMBL" id="AXI77864.1"/>
    </source>
</evidence>
<organism evidence="2 3">
    <name type="scientific">Peterkaempfera bronchialis</name>
    <dbReference type="NCBI Taxonomy" id="2126346"/>
    <lineage>
        <taxon>Bacteria</taxon>
        <taxon>Bacillati</taxon>
        <taxon>Actinomycetota</taxon>
        <taxon>Actinomycetes</taxon>
        <taxon>Kitasatosporales</taxon>
        <taxon>Streptomycetaceae</taxon>
        <taxon>Peterkaempfera</taxon>
    </lineage>
</organism>
<accession>A0A345SVV9</accession>
<protein>
    <recommendedName>
        <fullName evidence="4">Integral membrane protein</fullName>
    </recommendedName>
</protein>
<dbReference type="OrthoDB" id="3854538at2"/>
<dbReference type="EMBL" id="CP031264">
    <property type="protein sequence ID" value="AXI77864.1"/>
    <property type="molecule type" value="Genomic_DNA"/>
</dbReference>
<proteinExistence type="predicted"/>
<keyword evidence="1" id="KW-0472">Membrane</keyword>
<evidence type="ECO:0000313" key="3">
    <source>
        <dbReference type="Proteomes" id="UP000249340"/>
    </source>
</evidence>
<gene>
    <name evidence="2" type="ORF">C7M71_010870</name>
</gene>
<evidence type="ECO:0008006" key="4">
    <source>
        <dbReference type="Google" id="ProtNLM"/>
    </source>
</evidence>
<dbReference type="Proteomes" id="UP000249340">
    <property type="component" value="Chromosome"/>
</dbReference>
<evidence type="ECO:0000256" key="1">
    <source>
        <dbReference type="SAM" id="Phobius"/>
    </source>
</evidence>
<dbReference type="KEGG" id="stri:C7M71_010870"/>
<sequence>MEPSRTDLHKDLEAAVQTRKELGPEYEAEIVDSFLARIDAQLDARVERRVAERLTESGRAPRRPERSFAPRLPIISLALAIPLSGVGAGVSGLPGLLVVWTGIVGVNIAASLGEWRERREEREARRRRRDGWD</sequence>
<dbReference type="RefSeq" id="WP_111489605.1">
    <property type="nucleotide sequence ID" value="NZ_CP031264.1"/>
</dbReference>